<evidence type="ECO:0000313" key="6">
    <source>
        <dbReference type="Proteomes" id="UP000012429"/>
    </source>
</evidence>
<gene>
    <name evidence="5" type="ORF">RHSP_30533</name>
</gene>
<evidence type="ECO:0000256" key="1">
    <source>
        <dbReference type="ARBA" id="ARBA00008520"/>
    </source>
</evidence>
<evidence type="ECO:0000256" key="4">
    <source>
        <dbReference type="ARBA" id="ARBA00022764"/>
    </source>
</evidence>
<proteinExistence type="inferred from homology"/>
<accession>N6UYK6</accession>
<dbReference type="STRING" id="363754.RHSP_30533"/>
<dbReference type="Proteomes" id="UP000012429">
    <property type="component" value="Unassembled WGS sequence"/>
</dbReference>
<dbReference type="AlphaFoldDB" id="N6UYK6"/>
<keyword evidence="2" id="KW-0813">Transport</keyword>
<evidence type="ECO:0000256" key="2">
    <source>
        <dbReference type="ARBA" id="ARBA00022448"/>
    </source>
</evidence>
<keyword evidence="6" id="KW-1185">Reference proteome</keyword>
<dbReference type="GO" id="GO:0015768">
    <property type="term" value="P:maltose transport"/>
    <property type="evidence" value="ECO:0007669"/>
    <property type="project" value="TreeGrafter"/>
</dbReference>
<dbReference type="PANTHER" id="PTHR30061:SF50">
    <property type="entry name" value="MALTOSE_MALTODEXTRIN-BINDING PERIPLASMIC PROTEIN"/>
    <property type="match status" value="1"/>
</dbReference>
<dbReference type="Gene3D" id="3.40.190.10">
    <property type="entry name" value="Periplasmic binding protein-like II"/>
    <property type="match status" value="1"/>
</dbReference>
<protein>
    <submittedName>
        <fullName evidence="5">Putative sugar ABC transporter, substrate-binding protein</fullName>
    </submittedName>
</protein>
<organism evidence="5 6">
    <name type="scientific">Rhizobium freirei PRF 81</name>
    <dbReference type="NCBI Taxonomy" id="363754"/>
    <lineage>
        <taxon>Bacteria</taxon>
        <taxon>Pseudomonadati</taxon>
        <taxon>Pseudomonadota</taxon>
        <taxon>Alphaproteobacteria</taxon>
        <taxon>Hyphomicrobiales</taxon>
        <taxon>Rhizobiaceae</taxon>
        <taxon>Rhizobium/Agrobacterium group</taxon>
        <taxon>Rhizobium</taxon>
    </lineage>
</organism>
<dbReference type="GO" id="GO:0055052">
    <property type="term" value="C:ATP-binding cassette (ABC) transporter complex, substrate-binding subunit-containing"/>
    <property type="evidence" value="ECO:0007669"/>
    <property type="project" value="TreeGrafter"/>
</dbReference>
<keyword evidence="4" id="KW-0574">Periplasm</keyword>
<dbReference type="InterPro" id="IPR006059">
    <property type="entry name" value="SBP"/>
</dbReference>
<dbReference type="GO" id="GO:0042956">
    <property type="term" value="P:maltodextrin transmembrane transport"/>
    <property type="evidence" value="ECO:0007669"/>
    <property type="project" value="TreeGrafter"/>
</dbReference>
<dbReference type="GO" id="GO:1901982">
    <property type="term" value="F:maltose binding"/>
    <property type="evidence" value="ECO:0007669"/>
    <property type="project" value="TreeGrafter"/>
</dbReference>
<dbReference type="Pfam" id="PF01547">
    <property type="entry name" value="SBP_bac_1"/>
    <property type="match status" value="1"/>
</dbReference>
<evidence type="ECO:0000256" key="3">
    <source>
        <dbReference type="ARBA" id="ARBA00022729"/>
    </source>
</evidence>
<dbReference type="CDD" id="cd13585">
    <property type="entry name" value="PBP2_TMBP_like"/>
    <property type="match status" value="1"/>
</dbReference>
<name>N6UYK6_9HYPH</name>
<comment type="similarity">
    <text evidence="1">Belongs to the bacterial solute-binding protein 1 family.</text>
</comment>
<dbReference type="SUPFAM" id="SSF53850">
    <property type="entry name" value="Periplasmic binding protein-like II"/>
    <property type="match status" value="1"/>
</dbReference>
<dbReference type="PANTHER" id="PTHR30061">
    <property type="entry name" value="MALTOSE-BINDING PERIPLASMIC PROTEIN"/>
    <property type="match status" value="1"/>
</dbReference>
<keyword evidence="3" id="KW-0732">Signal</keyword>
<evidence type="ECO:0000313" key="5">
    <source>
        <dbReference type="EMBL" id="ENN86750.1"/>
    </source>
</evidence>
<reference evidence="5 6" key="1">
    <citation type="journal article" date="2012" name="BMC Genomics">
        <title>Genomic basis of broad host range and environmental adaptability of Rhizobium tropici CIAT 899 and Rhizobium sp. PRF 81 which are used in inoculants for common bean (Phaseolus vulgaris L.).</title>
        <authorList>
            <person name="Ormeno-Orrillo E."/>
            <person name="Menna P."/>
            <person name="Almeida L.G."/>
            <person name="Ollero F.J."/>
            <person name="Nicolas M.F."/>
            <person name="Pains Rodrigues E."/>
            <person name="Shigueyoshi Nakatani A."/>
            <person name="Silva Batista J.S."/>
            <person name="Oliveira Chueire L.M."/>
            <person name="Souza R.C."/>
            <person name="Ribeiro Vasconcelos A.T."/>
            <person name="Megias M."/>
            <person name="Hungria M."/>
            <person name="Martinez-Romero E."/>
        </authorList>
    </citation>
    <scope>NUCLEOTIDE SEQUENCE [LARGE SCALE GENOMIC DNA]</scope>
    <source>
        <strain evidence="5 6">PRF 81</strain>
    </source>
</reference>
<dbReference type="EMBL" id="AQHN01000062">
    <property type="protein sequence ID" value="ENN86750.1"/>
    <property type="molecule type" value="Genomic_DNA"/>
</dbReference>
<sequence>MRKRFQALVEETRQWELPQGRRNMMKRFLAATGLISLCLASVASAENISMWVRSGIGDSFKKVVEAYNTGHDDKVTLTEVPFSELVQKYATSIAGGQAPDALSMDLIYTPAFAAAGQLEDLTDWAKSLPYFNSLSPSHVKLGTYDGHIYGLPLSVETSVFAWNKDLYKKAGLDPEKAPATWEEIERNAEKIRALGGDTYGFYFSGGGCGGCMIFTFTPLVWGAGADILSADGKKATLDTPQMRKAVDIYRGMVKKDLVPAGAASDTGANFLSISNGKIGQQSIGAFSIGTLVTQYPDIHFGVTLIPGVDNKPSSFAGGDNFVISKGTKKLDAVKKFLEYTYSLEGQKIMAKYGSLPTRGDIADQVLQGLDPRMQVGLKAISVAKTPYTLQFNDLINSANGPWAGFTNAAIFGSDVDGAFSNAQSEMQSIIDNAQ</sequence>
<dbReference type="PATRIC" id="fig|363754.4.peg.3403"/>
<comment type="caution">
    <text evidence="5">The sequence shown here is derived from an EMBL/GenBank/DDBJ whole genome shotgun (WGS) entry which is preliminary data.</text>
</comment>